<dbReference type="eggNOG" id="COG0471">
    <property type="taxonomic scope" value="Bacteria"/>
</dbReference>
<keyword evidence="4 9" id="KW-0812">Transmembrane</keyword>
<organism evidence="10 11">
    <name type="scientific">Jeotgalicoccus saudimassiliensis</name>
    <dbReference type="NCBI Taxonomy" id="1461582"/>
    <lineage>
        <taxon>Bacteria</taxon>
        <taxon>Bacillati</taxon>
        <taxon>Bacillota</taxon>
        <taxon>Bacilli</taxon>
        <taxon>Bacillales</taxon>
        <taxon>Staphylococcaceae</taxon>
        <taxon>Jeotgalicoccus</taxon>
    </lineage>
</organism>
<feature type="transmembrane region" description="Helical" evidence="9">
    <location>
        <begin position="151"/>
        <end position="173"/>
    </location>
</feature>
<feature type="transmembrane region" description="Helical" evidence="9">
    <location>
        <begin position="179"/>
        <end position="202"/>
    </location>
</feature>
<feature type="transmembrane region" description="Helical" evidence="9">
    <location>
        <begin position="344"/>
        <end position="361"/>
    </location>
</feature>
<dbReference type="EMBL" id="CCSE01000001">
    <property type="protein sequence ID" value="CEA03871.1"/>
    <property type="molecule type" value="Genomic_DNA"/>
</dbReference>
<feature type="transmembrane region" description="Helical" evidence="9">
    <location>
        <begin position="51"/>
        <end position="68"/>
    </location>
</feature>
<keyword evidence="7 9" id="KW-0472">Membrane</keyword>
<proteinExistence type="inferred from homology"/>
<dbReference type="STRING" id="1461582.BN1048_02239"/>
<protein>
    <recommendedName>
        <fullName evidence="3">Sodium-dependent dicarboxylate transporter SdcS</fullName>
    </recommendedName>
    <alternativeName>
        <fullName evidence="8">Na(+)/dicarboxylate symporter</fullName>
    </alternativeName>
</protein>
<dbReference type="OrthoDB" id="9766267at2"/>
<evidence type="ECO:0000256" key="9">
    <source>
        <dbReference type="SAM" id="Phobius"/>
    </source>
</evidence>
<keyword evidence="5" id="KW-0813">Transport</keyword>
<evidence type="ECO:0000313" key="11">
    <source>
        <dbReference type="Proteomes" id="UP000044136"/>
    </source>
</evidence>
<name>A0A078MGS0_9STAP</name>
<dbReference type="InterPro" id="IPR001898">
    <property type="entry name" value="SLC13A/DASS"/>
</dbReference>
<comment type="subcellular location">
    <subcellularLocation>
        <location evidence="1">Membrane</location>
        <topology evidence="1">Multi-pass membrane protein</topology>
    </subcellularLocation>
</comment>
<dbReference type="GO" id="GO:0005886">
    <property type="term" value="C:plasma membrane"/>
    <property type="evidence" value="ECO:0007669"/>
    <property type="project" value="TreeGrafter"/>
</dbReference>
<evidence type="ECO:0000256" key="6">
    <source>
        <dbReference type="ARBA" id="ARBA00022989"/>
    </source>
</evidence>
<feature type="transmembrane region" description="Helical" evidence="9">
    <location>
        <begin position="262"/>
        <end position="284"/>
    </location>
</feature>
<feature type="transmembrane region" description="Helical" evidence="9">
    <location>
        <begin position="223"/>
        <end position="242"/>
    </location>
</feature>
<evidence type="ECO:0000256" key="4">
    <source>
        <dbReference type="ARBA" id="ARBA00022692"/>
    </source>
</evidence>
<dbReference type="RefSeq" id="WP_035811270.1">
    <property type="nucleotide sequence ID" value="NZ_CCSE01000001.1"/>
</dbReference>
<evidence type="ECO:0000256" key="2">
    <source>
        <dbReference type="ARBA" id="ARBA00006772"/>
    </source>
</evidence>
<dbReference type="GO" id="GO:0015293">
    <property type="term" value="F:symporter activity"/>
    <property type="evidence" value="ECO:0007669"/>
    <property type="project" value="UniProtKB-KW"/>
</dbReference>
<feature type="transmembrane region" description="Helical" evidence="9">
    <location>
        <begin position="124"/>
        <end position="142"/>
    </location>
</feature>
<feature type="transmembrane region" description="Helical" evidence="9">
    <location>
        <begin position="80"/>
        <end position="104"/>
    </location>
</feature>
<evidence type="ECO:0000256" key="8">
    <source>
        <dbReference type="ARBA" id="ARBA00031174"/>
    </source>
</evidence>
<feature type="transmembrane region" description="Helical" evidence="9">
    <location>
        <begin position="441"/>
        <end position="459"/>
    </location>
</feature>
<dbReference type="NCBIfam" id="TIGR00785">
    <property type="entry name" value="dass"/>
    <property type="match status" value="1"/>
</dbReference>
<dbReference type="GO" id="GO:0008514">
    <property type="term" value="F:organic anion transmembrane transporter activity"/>
    <property type="evidence" value="ECO:0007669"/>
    <property type="project" value="UniProtKB-ARBA"/>
</dbReference>
<dbReference type="Pfam" id="PF00939">
    <property type="entry name" value="Na_sulph_symp"/>
    <property type="match status" value="1"/>
</dbReference>
<dbReference type="PANTHER" id="PTHR10283">
    <property type="entry name" value="SOLUTE CARRIER FAMILY 13 MEMBER"/>
    <property type="match status" value="1"/>
</dbReference>
<evidence type="ECO:0000256" key="1">
    <source>
        <dbReference type="ARBA" id="ARBA00004141"/>
    </source>
</evidence>
<sequence>MNLISRFSNLVWKDHNQTKDIFLFTKMRKKHRSNNNQEYTAEKSSYTTSQMIGLILGPAAFLLLMFAMPLEGLSSSGRAVLAFAAWLAIWWILEAMPLGITSLLPLVVMPIVTPITSGEVASSYGDPLIFLFLGGFAIALAMEKWNLHERIALTIISMVGTSLSGLIMGFALATGFLSMWVSNMATIMLMIPIGTAIVAKVVELMKQDGVHSDQEEMKFTKSIIFAIGFGGTIGGSATLIGTPTNLILASMAGELLGYEIPFGTFMIFAFPLTLILMVIFIAYLTKIAYPMKVKSISKGKEFVTERKDALGKMSYEEKVVMTIFSFTAFMWLTRTFIWTDIIPGINDTMIAMISAMLLFLIPSKNNKGTRILEADSLTKMPWGVLLLVGGGLALAAGFTGTDLADWMGGQLMNLENAPLIIVIAVSAVLGILMTQMAPNTATVTILLPITAALATAINVNPLPVMAATAMGAGFAFMLPIGTPSNALIYATGKITIVDMLRKGTWLTAIAVVLIVTFVYYVLPFVFGIDKFTA</sequence>
<dbReference type="GO" id="GO:1905039">
    <property type="term" value="P:carboxylic acid transmembrane transport"/>
    <property type="evidence" value="ECO:0007669"/>
    <property type="project" value="UniProtKB-ARBA"/>
</dbReference>
<evidence type="ECO:0000256" key="7">
    <source>
        <dbReference type="ARBA" id="ARBA00023136"/>
    </source>
</evidence>
<keyword evidence="11" id="KW-1185">Reference proteome</keyword>
<feature type="transmembrane region" description="Helical" evidence="9">
    <location>
        <begin position="319"/>
        <end position="338"/>
    </location>
</feature>
<evidence type="ECO:0000256" key="3">
    <source>
        <dbReference type="ARBA" id="ARBA00020150"/>
    </source>
</evidence>
<feature type="transmembrane region" description="Helical" evidence="9">
    <location>
        <begin position="465"/>
        <end position="491"/>
    </location>
</feature>
<evidence type="ECO:0000256" key="5">
    <source>
        <dbReference type="ARBA" id="ARBA00022847"/>
    </source>
</evidence>
<evidence type="ECO:0000313" key="10">
    <source>
        <dbReference type="EMBL" id="CEA03871.1"/>
    </source>
</evidence>
<feature type="transmembrane region" description="Helical" evidence="9">
    <location>
        <begin position="382"/>
        <end position="404"/>
    </location>
</feature>
<feature type="transmembrane region" description="Helical" evidence="9">
    <location>
        <begin position="503"/>
        <end position="522"/>
    </location>
</feature>
<reference evidence="10 11" key="1">
    <citation type="submission" date="2014-07" db="EMBL/GenBank/DDBJ databases">
        <authorList>
            <person name="Urmite Genomes Urmite Genomes"/>
        </authorList>
    </citation>
    <scope>NUCLEOTIDE SEQUENCE [LARGE SCALE GENOMIC DNA]</scope>
    <source>
        <strain evidence="10 11">13MG44_air</strain>
    </source>
</reference>
<gene>
    <name evidence="10" type="primary">sdcS_3</name>
    <name evidence="10" type="ORF">BN1048_02239</name>
</gene>
<feature type="transmembrane region" description="Helical" evidence="9">
    <location>
        <begin position="416"/>
        <end position="434"/>
    </location>
</feature>
<keyword evidence="6 9" id="KW-1133">Transmembrane helix</keyword>
<accession>A0A078MGS0</accession>
<dbReference type="Proteomes" id="UP000044136">
    <property type="component" value="Unassembled WGS sequence"/>
</dbReference>
<dbReference type="PANTHER" id="PTHR10283:SF82">
    <property type="entry name" value="SOLUTE CARRIER FAMILY 13 MEMBER 2"/>
    <property type="match status" value="1"/>
</dbReference>
<dbReference type="HOGENOM" id="CLU_005170_0_0_9"/>
<comment type="similarity">
    <text evidence="2">Belongs to the SLC13A/DASS transporter (TC 2.A.47) family. NADC subfamily.</text>
</comment>
<dbReference type="AlphaFoldDB" id="A0A078MGS0"/>
<keyword evidence="5" id="KW-0769">Symport</keyword>